<feature type="region of interest" description="Disordered" evidence="1">
    <location>
        <begin position="136"/>
        <end position="207"/>
    </location>
</feature>
<sequence length="265" mass="28661">MTLPTGVSTFLLECLDVDSTADYNTDASSSLSSCPSPETFRDDGSERSNFYPEGSGKYKNSTLLDSSKALAIDKIQQISNLSAILEPVLEDFQDQCTRRQRPYCDYTSSALSVSTTLAGKKVYKIAAARERTPDLKSGITCSSPLGPERKPASQTATSKRLKPGEEGKKRVSFEAASSVGQFDAPGDTSARSAGLAAQEPPPERTDAVEPVCNGKVICCIVRASPGQRRSRPHQIPANRRAVQLPRGVPEDNITSTKNWTCCKHR</sequence>
<dbReference type="InterPro" id="IPR034545">
    <property type="entry name" value="Meikin"/>
</dbReference>
<evidence type="ECO:0000313" key="2">
    <source>
        <dbReference type="EMBL" id="NXW65170.1"/>
    </source>
</evidence>
<protein>
    <submittedName>
        <fullName evidence="2">MEIKN protein</fullName>
    </submittedName>
</protein>
<comment type="caution">
    <text evidence="2">The sequence shown here is derived from an EMBL/GenBank/DDBJ whole genome shotgun (WGS) entry which is preliminary data.</text>
</comment>
<dbReference type="OrthoDB" id="8443315at2759"/>
<dbReference type="GO" id="GO:0016321">
    <property type="term" value="P:female meiosis chromosome segregation"/>
    <property type="evidence" value="ECO:0007669"/>
    <property type="project" value="TreeGrafter"/>
</dbReference>
<dbReference type="PANTHER" id="PTHR38006">
    <property type="entry name" value="MEIOSIS-SPECIFIC KINETOCHORE PROTEIN"/>
    <property type="match status" value="1"/>
</dbReference>
<feature type="region of interest" description="Disordered" evidence="1">
    <location>
        <begin position="26"/>
        <end position="52"/>
    </location>
</feature>
<evidence type="ECO:0000256" key="1">
    <source>
        <dbReference type="SAM" id="MobiDB-lite"/>
    </source>
</evidence>
<feature type="non-terminal residue" evidence="2">
    <location>
        <position position="1"/>
    </location>
</feature>
<dbReference type="GO" id="GO:0045143">
    <property type="term" value="P:homologous chromosome segregation"/>
    <property type="evidence" value="ECO:0007669"/>
    <property type="project" value="TreeGrafter"/>
</dbReference>
<dbReference type="GO" id="GO:0010789">
    <property type="term" value="P:meiotic sister chromatid cohesion involved in meiosis I"/>
    <property type="evidence" value="ECO:0007669"/>
    <property type="project" value="TreeGrafter"/>
</dbReference>
<dbReference type="GO" id="GO:0051754">
    <property type="term" value="P:meiotic sister chromatid cohesion, centromeric"/>
    <property type="evidence" value="ECO:0007669"/>
    <property type="project" value="InterPro"/>
</dbReference>
<feature type="compositionally biased region" description="Low complexity" evidence="1">
    <location>
        <begin position="28"/>
        <end position="37"/>
    </location>
</feature>
<dbReference type="PANTHER" id="PTHR38006:SF1">
    <property type="entry name" value="MEIOSIS-SPECIFIC KINETOCHORE PROTEIN"/>
    <property type="match status" value="1"/>
</dbReference>
<dbReference type="GO" id="GO:0000776">
    <property type="term" value="C:kinetochore"/>
    <property type="evidence" value="ECO:0007669"/>
    <property type="project" value="InterPro"/>
</dbReference>
<evidence type="ECO:0000313" key="3">
    <source>
        <dbReference type="Proteomes" id="UP000541249"/>
    </source>
</evidence>
<dbReference type="AlphaFoldDB" id="A0A7L4DRS7"/>
<feature type="non-terminal residue" evidence="2">
    <location>
        <position position="265"/>
    </location>
</feature>
<dbReference type="Proteomes" id="UP000541249">
    <property type="component" value="Unassembled WGS sequence"/>
</dbReference>
<keyword evidence="3" id="KW-1185">Reference proteome</keyword>
<accession>A0A7L4DRS7</accession>
<gene>
    <name evidence="2" type="primary">Meikin</name>
    <name evidence="2" type="ORF">EURGUL_R03229</name>
</gene>
<name>A0A7L4DRS7_9AVES</name>
<proteinExistence type="predicted"/>
<dbReference type="EMBL" id="VZZY01022989">
    <property type="protein sequence ID" value="NXW65170.1"/>
    <property type="molecule type" value="Genomic_DNA"/>
</dbReference>
<organism evidence="2 3">
    <name type="scientific">Eurystomus gularis</name>
    <dbReference type="NCBI Taxonomy" id="325343"/>
    <lineage>
        <taxon>Eukaryota</taxon>
        <taxon>Metazoa</taxon>
        <taxon>Chordata</taxon>
        <taxon>Craniata</taxon>
        <taxon>Vertebrata</taxon>
        <taxon>Euteleostomi</taxon>
        <taxon>Archelosauria</taxon>
        <taxon>Archosauria</taxon>
        <taxon>Dinosauria</taxon>
        <taxon>Saurischia</taxon>
        <taxon>Theropoda</taxon>
        <taxon>Coelurosauria</taxon>
        <taxon>Aves</taxon>
        <taxon>Neognathae</taxon>
        <taxon>Neoaves</taxon>
        <taxon>Telluraves</taxon>
        <taxon>Coraciimorphae</taxon>
        <taxon>Coraciiformes</taxon>
        <taxon>Coraciidae</taxon>
        <taxon>Eurystomus</taxon>
    </lineage>
</organism>
<dbReference type="GO" id="GO:0007060">
    <property type="term" value="P:male meiosis chromosome segregation"/>
    <property type="evidence" value="ECO:0007669"/>
    <property type="project" value="TreeGrafter"/>
</dbReference>
<feature type="compositionally biased region" description="Basic and acidic residues" evidence="1">
    <location>
        <begin position="162"/>
        <end position="172"/>
    </location>
</feature>
<reference evidence="2 3" key="1">
    <citation type="submission" date="2019-09" db="EMBL/GenBank/DDBJ databases">
        <title>Bird 10,000 Genomes (B10K) Project - Family phase.</title>
        <authorList>
            <person name="Zhang G."/>
        </authorList>
    </citation>
    <scope>NUCLEOTIDE SEQUENCE [LARGE SCALE GENOMIC DNA]</scope>
    <source>
        <strain evidence="2">B10K-DU-002-51</strain>
        <tissue evidence="2">Muscle</tissue>
    </source>
</reference>